<evidence type="ECO:0000313" key="3">
    <source>
        <dbReference type="EMBL" id="KAK9792760.1"/>
    </source>
</evidence>
<dbReference type="EMBL" id="JALJOQ010000158">
    <property type="protein sequence ID" value="KAK9792760.1"/>
    <property type="molecule type" value="Genomic_DNA"/>
</dbReference>
<dbReference type="Gene3D" id="2.40.160.200">
    <property type="entry name" value="LURP1-related"/>
    <property type="match status" value="1"/>
</dbReference>
<dbReference type="PANTHER" id="PTHR31087">
    <property type="match status" value="1"/>
</dbReference>
<dbReference type="Pfam" id="PF04525">
    <property type="entry name" value="LOR"/>
    <property type="match status" value="1"/>
</dbReference>
<comment type="similarity">
    <text evidence="1">Belongs to the LOR family.</text>
</comment>
<dbReference type="InterPro" id="IPR038595">
    <property type="entry name" value="LOR_sf"/>
</dbReference>
<dbReference type="PANTHER" id="PTHR31087:SF161">
    <property type="entry name" value="TUBBY C 2 FAMILY PROTEIN"/>
    <property type="match status" value="1"/>
</dbReference>
<dbReference type="AlphaFoldDB" id="A0AAW1NSL6"/>
<dbReference type="SUPFAM" id="SSF54518">
    <property type="entry name" value="Tubby C-terminal domain-like"/>
    <property type="match status" value="1"/>
</dbReference>
<reference evidence="3 4" key="1">
    <citation type="journal article" date="2024" name="Nat. Commun.">
        <title>Phylogenomics reveals the evolutionary origins of lichenization in chlorophyte algae.</title>
        <authorList>
            <person name="Puginier C."/>
            <person name="Libourel C."/>
            <person name="Otte J."/>
            <person name="Skaloud P."/>
            <person name="Haon M."/>
            <person name="Grisel S."/>
            <person name="Petersen M."/>
            <person name="Berrin J.G."/>
            <person name="Delaux P.M."/>
            <person name="Dal Grande F."/>
            <person name="Keller J."/>
        </authorList>
    </citation>
    <scope>NUCLEOTIDE SEQUENCE [LARGE SCALE GENOMIC DNA]</scope>
    <source>
        <strain evidence="3 4">SAG 2036</strain>
    </source>
</reference>
<comment type="caution">
    <text evidence="3">The sequence shown here is derived from an EMBL/GenBank/DDBJ whole genome shotgun (WGS) entry which is preliminary data.</text>
</comment>
<evidence type="ECO:0000313" key="4">
    <source>
        <dbReference type="Proteomes" id="UP001465755"/>
    </source>
</evidence>
<sequence>MVDRKLILKLPLEACRNCAWKMYGQQPYGGSQQQSYGQQSYPPAGQSNYTSTSSQQYPGSYGNNNQQPYGQQYAPQNQSYPPQGQSSYPPAGQQSYPPAGQSSYNNSQPSGYGSQQQYPGNRPAGYPAASQPYGQQPYGQQQSQPYNQQQSQPYSQQQSYGMGASHGGPAQPIVGNQYCKQQEQVFFLEEAVMSLSGDDFKITDSVNPANHFKLDSAALSMKGSRVLKDGSSHVVLNMHHKALSNKLWYICRGNNHKDEIAEVKAARSGMMGAGRPTACDIFLKGNTSHHFSSPRPDFHVQGDVRGKAFQIYRGQQPVAEISRKLAYESSKQRMTGKDSYALRVLPGTDAVFMIAICLIIDELFHD</sequence>
<protein>
    <submittedName>
        <fullName evidence="3">Uncharacterized protein</fullName>
    </submittedName>
</protein>
<proteinExistence type="inferred from homology"/>
<organism evidence="3 4">
    <name type="scientific">Symbiochloris irregularis</name>
    <dbReference type="NCBI Taxonomy" id="706552"/>
    <lineage>
        <taxon>Eukaryota</taxon>
        <taxon>Viridiplantae</taxon>
        <taxon>Chlorophyta</taxon>
        <taxon>core chlorophytes</taxon>
        <taxon>Trebouxiophyceae</taxon>
        <taxon>Trebouxiales</taxon>
        <taxon>Trebouxiaceae</taxon>
        <taxon>Symbiochloris</taxon>
    </lineage>
</organism>
<feature type="compositionally biased region" description="Low complexity" evidence="2">
    <location>
        <begin position="29"/>
        <end position="121"/>
    </location>
</feature>
<feature type="compositionally biased region" description="Low complexity" evidence="2">
    <location>
        <begin position="130"/>
        <end position="161"/>
    </location>
</feature>
<dbReference type="InterPro" id="IPR007612">
    <property type="entry name" value="LOR"/>
</dbReference>
<accession>A0AAW1NSL6</accession>
<dbReference type="Proteomes" id="UP001465755">
    <property type="component" value="Unassembled WGS sequence"/>
</dbReference>
<keyword evidence="4" id="KW-1185">Reference proteome</keyword>
<gene>
    <name evidence="3" type="ORF">WJX73_009502</name>
</gene>
<dbReference type="InterPro" id="IPR025659">
    <property type="entry name" value="Tubby-like_C"/>
</dbReference>
<feature type="region of interest" description="Disordered" evidence="2">
    <location>
        <begin position="29"/>
        <end position="169"/>
    </location>
</feature>
<name>A0AAW1NSL6_9CHLO</name>
<evidence type="ECO:0000256" key="2">
    <source>
        <dbReference type="SAM" id="MobiDB-lite"/>
    </source>
</evidence>
<evidence type="ECO:0000256" key="1">
    <source>
        <dbReference type="ARBA" id="ARBA00005437"/>
    </source>
</evidence>